<name>A0A9N9P4X6_9GLOM</name>
<evidence type="ECO:0000313" key="2">
    <source>
        <dbReference type="Proteomes" id="UP000789405"/>
    </source>
</evidence>
<protein>
    <submittedName>
        <fullName evidence="1">16133_t:CDS:1</fullName>
    </submittedName>
</protein>
<gene>
    <name evidence="1" type="ORF">DERYTH_LOCUS20209</name>
</gene>
<keyword evidence="2" id="KW-1185">Reference proteome</keyword>
<reference evidence="1" key="1">
    <citation type="submission" date="2021-06" db="EMBL/GenBank/DDBJ databases">
        <authorList>
            <person name="Kallberg Y."/>
            <person name="Tangrot J."/>
            <person name="Rosling A."/>
        </authorList>
    </citation>
    <scope>NUCLEOTIDE SEQUENCE</scope>
    <source>
        <strain evidence="1">MA453B</strain>
    </source>
</reference>
<dbReference type="AlphaFoldDB" id="A0A9N9P4X6"/>
<feature type="non-terminal residue" evidence="1">
    <location>
        <position position="1"/>
    </location>
</feature>
<dbReference type="Proteomes" id="UP000789405">
    <property type="component" value="Unassembled WGS sequence"/>
</dbReference>
<dbReference type="EMBL" id="CAJVPY010023417">
    <property type="protein sequence ID" value="CAG8784997.1"/>
    <property type="molecule type" value="Genomic_DNA"/>
</dbReference>
<organism evidence="1 2">
    <name type="scientific">Dentiscutata erythropus</name>
    <dbReference type="NCBI Taxonomy" id="1348616"/>
    <lineage>
        <taxon>Eukaryota</taxon>
        <taxon>Fungi</taxon>
        <taxon>Fungi incertae sedis</taxon>
        <taxon>Mucoromycota</taxon>
        <taxon>Glomeromycotina</taxon>
        <taxon>Glomeromycetes</taxon>
        <taxon>Diversisporales</taxon>
        <taxon>Gigasporaceae</taxon>
        <taxon>Dentiscutata</taxon>
    </lineage>
</organism>
<accession>A0A9N9P4X6</accession>
<sequence length="68" mass="8107">IAIKETAEYLNPRKSYRKGIHENDKKFDIENFISIFYKYKNVIDFIKNNKKELENFTLATMAQDGVIF</sequence>
<evidence type="ECO:0000313" key="1">
    <source>
        <dbReference type="EMBL" id="CAG8784997.1"/>
    </source>
</evidence>
<dbReference type="OrthoDB" id="10418117at2759"/>
<proteinExistence type="predicted"/>
<comment type="caution">
    <text evidence="1">The sequence shown here is derived from an EMBL/GenBank/DDBJ whole genome shotgun (WGS) entry which is preliminary data.</text>
</comment>